<comment type="caution">
    <text evidence="15">The sequence shown here is derived from an EMBL/GenBank/DDBJ whole genome shotgun (WGS) entry which is preliminary data.</text>
</comment>
<dbReference type="InterPro" id="IPR036291">
    <property type="entry name" value="NAD(P)-bd_dom_sf"/>
</dbReference>
<keyword evidence="4 12" id="KW-0028">Amino-acid biosynthesis</keyword>
<protein>
    <recommendedName>
        <fullName evidence="12">Bifunctional protein FolD</fullName>
    </recommendedName>
    <domain>
        <recommendedName>
            <fullName evidence="12">Methylenetetrahydrofolate dehydrogenase</fullName>
            <ecNumber evidence="12">1.5.1.5</ecNumber>
        </recommendedName>
    </domain>
    <domain>
        <recommendedName>
            <fullName evidence="12">Methenyltetrahydrofolate cyclohydrolase</fullName>
            <ecNumber evidence="12">3.5.4.9</ecNumber>
        </recommendedName>
    </domain>
</protein>
<feature type="domain" description="Tetrahydrofolate dehydrogenase/cyclohydrolase NAD(P)-binding" evidence="14">
    <location>
        <begin position="143"/>
        <end position="290"/>
    </location>
</feature>
<dbReference type="InterPro" id="IPR020631">
    <property type="entry name" value="THF_DH/CycHdrlase_NAD-bd_dom"/>
</dbReference>
<dbReference type="Gene3D" id="3.40.50.720">
    <property type="entry name" value="NAD(P)-binding Rossmann-like Domain"/>
    <property type="match status" value="1"/>
</dbReference>
<keyword evidence="5 12" id="KW-0658">Purine biosynthesis</keyword>
<accession>A0A9D1YTU1</accession>
<dbReference type="Gene3D" id="3.40.50.10860">
    <property type="entry name" value="Leucine Dehydrogenase, chain A, domain 1"/>
    <property type="match status" value="1"/>
</dbReference>
<evidence type="ECO:0000313" key="15">
    <source>
        <dbReference type="EMBL" id="HIY65632.1"/>
    </source>
</evidence>
<dbReference type="GO" id="GO:0004488">
    <property type="term" value="F:methylenetetrahydrofolate dehydrogenase (NADP+) activity"/>
    <property type="evidence" value="ECO:0007669"/>
    <property type="project" value="UniProtKB-UniRule"/>
</dbReference>
<evidence type="ECO:0000256" key="12">
    <source>
        <dbReference type="HAMAP-Rule" id="MF_01576"/>
    </source>
</evidence>
<keyword evidence="9 12" id="KW-0368">Histidine biosynthesis</keyword>
<evidence type="ECO:0000256" key="6">
    <source>
        <dbReference type="ARBA" id="ARBA00022801"/>
    </source>
</evidence>
<reference evidence="15" key="2">
    <citation type="submission" date="2021-04" db="EMBL/GenBank/DDBJ databases">
        <authorList>
            <person name="Gilroy R."/>
        </authorList>
    </citation>
    <scope>NUCLEOTIDE SEQUENCE</scope>
    <source>
        <strain evidence="15">ChiGjej1B1-98</strain>
    </source>
</reference>
<dbReference type="Pfam" id="PF02882">
    <property type="entry name" value="THF_DHG_CYH_C"/>
    <property type="match status" value="1"/>
</dbReference>
<name>A0A9D1YTU1_9MICO</name>
<evidence type="ECO:0000313" key="16">
    <source>
        <dbReference type="Proteomes" id="UP000824005"/>
    </source>
</evidence>
<evidence type="ECO:0000256" key="5">
    <source>
        <dbReference type="ARBA" id="ARBA00022755"/>
    </source>
</evidence>
<feature type="binding site" evidence="12">
    <location>
        <begin position="169"/>
        <end position="171"/>
    </location>
    <ligand>
        <name>NADP(+)</name>
        <dbReference type="ChEBI" id="CHEBI:58349"/>
    </ligand>
</feature>
<comment type="catalytic activity">
    <reaction evidence="12">
        <text>(6R)-5,10-methylene-5,6,7,8-tetrahydrofolate + NADP(+) = (6R)-5,10-methenyltetrahydrofolate + NADPH</text>
        <dbReference type="Rhea" id="RHEA:22812"/>
        <dbReference type="ChEBI" id="CHEBI:15636"/>
        <dbReference type="ChEBI" id="CHEBI:57455"/>
        <dbReference type="ChEBI" id="CHEBI:57783"/>
        <dbReference type="ChEBI" id="CHEBI:58349"/>
        <dbReference type="EC" id="1.5.1.5"/>
    </reaction>
</comment>
<dbReference type="GO" id="GO:0006164">
    <property type="term" value="P:purine nucleotide biosynthetic process"/>
    <property type="evidence" value="ECO:0007669"/>
    <property type="project" value="UniProtKB-KW"/>
</dbReference>
<evidence type="ECO:0000256" key="1">
    <source>
        <dbReference type="ARBA" id="ARBA00004777"/>
    </source>
</evidence>
<dbReference type="Pfam" id="PF00763">
    <property type="entry name" value="THF_DHG_CYH"/>
    <property type="match status" value="1"/>
</dbReference>
<dbReference type="HAMAP" id="MF_01576">
    <property type="entry name" value="THF_DHG_CYH"/>
    <property type="match status" value="1"/>
</dbReference>
<comment type="pathway">
    <text evidence="1 12">One-carbon metabolism; tetrahydrofolate interconversion.</text>
</comment>
<dbReference type="NCBIfam" id="NF010789">
    <property type="entry name" value="PRK14193.1"/>
    <property type="match status" value="1"/>
</dbReference>
<dbReference type="GO" id="GO:0035999">
    <property type="term" value="P:tetrahydrofolate interconversion"/>
    <property type="evidence" value="ECO:0007669"/>
    <property type="project" value="UniProtKB-UniRule"/>
</dbReference>
<dbReference type="SUPFAM" id="SSF51735">
    <property type="entry name" value="NAD(P)-binding Rossmann-fold domains"/>
    <property type="match status" value="1"/>
</dbReference>
<dbReference type="PANTHER" id="PTHR48099">
    <property type="entry name" value="C-1-TETRAHYDROFOLATE SYNTHASE, CYTOPLASMIC-RELATED"/>
    <property type="match status" value="1"/>
</dbReference>
<reference evidence="15" key="1">
    <citation type="journal article" date="2021" name="PeerJ">
        <title>Extensive microbial diversity within the chicken gut microbiome revealed by metagenomics and culture.</title>
        <authorList>
            <person name="Gilroy R."/>
            <person name="Ravi A."/>
            <person name="Getino M."/>
            <person name="Pursley I."/>
            <person name="Horton D.L."/>
            <person name="Alikhan N.F."/>
            <person name="Baker D."/>
            <person name="Gharbi K."/>
            <person name="Hall N."/>
            <person name="Watson M."/>
            <person name="Adriaenssens E.M."/>
            <person name="Foster-Nyarko E."/>
            <person name="Jarju S."/>
            <person name="Secka A."/>
            <person name="Antonio M."/>
            <person name="Oren A."/>
            <person name="Chaudhuri R.R."/>
            <person name="La Ragione R."/>
            <person name="Hildebrand F."/>
            <person name="Pallen M.J."/>
        </authorList>
    </citation>
    <scope>NUCLEOTIDE SEQUENCE</scope>
    <source>
        <strain evidence="15">ChiGjej1B1-98</strain>
    </source>
</reference>
<feature type="binding site" evidence="12">
    <location>
        <position position="237"/>
    </location>
    <ligand>
        <name>NADP(+)</name>
        <dbReference type="ChEBI" id="CHEBI:58349"/>
    </ligand>
</feature>
<dbReference type="AlphaFoldDB" id="A0A9D1YTU1"/>
<dbReference type="FunFam" id="3.40.50.10860:FF:000005">
    <property type="entry name" value="C-1-tetrahydrofolate synthase, cytoplasmic, putative"/>
    <property type="match status" value="1"/>
</dbReference>
<comment type="catalytic activity">
    <reaction evidence="12">
        <text>(6R)-5,10-methenyltetrahydrofolate + H2O = (6R)-10-formyltetrahydrofolate + H(+)</text>
        <dbReference type="Rhea" id="RHEA:23700"/>
        <dbReference type="ChEBI" id="CHEBI:15377"/>
        <dbReference type="ChEBI" id="CHEBI:15378"/>
        <dbReference type="ChEBI" id="CHEBI:57455"/>
        <dbReference type="ChEBI" id="CHEBI:195366"/>
        <dbReference type="EC" id="3.5.4.9"/>
    </reaction>
</comment>
<proteinExistence type="inferred from homology"/>
<evidence type="ECO:0000256" key="3">
    <source>
        <dbReference type="ARBA" id="ARBA00022563"/>
    </source>
</evidence>
<dbReference type="EMBL" id="DXDC01000149">
    <property type="protein sequence ID" value="HIY65632.1"/>
    <property type="molecule type" value="Genomic_DNA"/>
</dbReference>
<dbReference type="InterPro" id="IPR046346">
    <property type="entry name" value="Aminoacid_DH-like_N_sf"/>
</dbReference>
<dbReference type="GO" id="GO:0009086">
    <property type="term" value="P:methionine biosynthetic process"/>
    <property type="evidence" value="ECO:0007669"/>
    <property type="project" value="UniProtKB-KW"/>
</dbReference>
<comment type="function">
    <text evidence="12">Catalyzes the oxidation of 5,10-methylenetetrahydrofolate to 5,10-methenyltetrahydrofolate and then the hydrolysis of 5,10-methenyltetrahydrofolate to 10-formyltetrahydrofolate.</text>
</comment>
<comment type="caution">
    <text evidence="12">Lacks conserved residue(s) required for the propagation of feature annotation.</text>
</comment>
<dbReference type="InterPro" id="IPR020630">
    <property type="entry name" value="THF_DH/CycHdrlase_cat_dom"/>
</dbReference>
<keyword evidence="10 12" id="KW-0486">Methionine biosynthesis</keyword>
<gene>
    <name evidence="12" type="primary">folD</name>
    <name evidence="15" type="ORF">H9830_05075</name>
</gene>
<evidence type="ECO:0000256" key="11">
    <source>
        <dbReference type="ARBA" id="ARBA00023268"/>
    </source>
</evidence>
<dbReference type="CDD" id="cd01080">
    <property type="entry name" value="NAD_bind_m-THF_DH_Cyclohyd"/>
    <property type="match status" value="1"/>
</dbReference>
<dbReference type="GO" id="GO:0000105">
    <property type="term" value="P:L-histidine biosynthetic process"/>
    <property type="evidence" value="ECO:0007669"/>
    <property type="project" value="UniProtKB-KW"/>
</dbReference>
<dbReference type="SUPFAM" id="SSF53223">
    <property type="entry name" value="Aminoacid dehydrogenase-like, N-terminal domain"/>
    <property type="match status" value="1"/>
</dbReference>
<dbReference type="EC" id="3.5.4.9" evidence="12"/>
<evidence type="ECO:0000256" key="4">
    <source>
        <dbReference type="ARBA" id="ARBA00022605"/>
    </source>
</evidence>
<evidence type="ECO:0000256" key="9">
    <source>
        <dbReference type="ARBA" id="ARBA00023102"/>
    </source>
</evidence>
<evidence type="ECO:0000256" key="8">
    <source>
        <dbReference type="ARBA" id="ARBA00023002"/>
    </source>
</evidence>
<evidence type="ECO:0000259" key="13">
    <source>
        <dbReference type="Pfam" id="PF00763"/>
    </source>
</evidence>
<keyword evidence="6 12" id="KW-0378">Hydrolase</keyword>
<dbReference type="GO" id="GO:0004477">
    <property type="term" value="F:methenyltetrahydrofolate cyclohydrolase activity"/>
    <property type="evidence" value="ECO:0007669"/>
    <property type="project" value="UniProtKB-UniRule"/>
</dbReference>
<evidence type="ECO:0000259" key="14">
    <source>
        <dbReference type="Pfam" id="PF02882"/>
    </source>
</evidence>
<feature type="domain" description="Tetrahydrofolate dehydrogenase/cyclohydrolase catalytic" evidence="13">
    <location>
        <begin position="6"/>
        <end position="120"/>
    </location>
</feature>
<evidence type="ECO:0000256" key="2">
    <source>
        <dbReference type="ARBA" id="ARBA00011738"/>
    </source>
</evidence>
<keyword evidence="3 12" id="KW-0554">One-carbon metabolism</keyword>
<evidence type="ECO:0000256" key="7">
    <source>
        <dbReference type="ARBA" id="ARBA00022857"/>
    </source>
</evidence>
<dbReference type="Proteomes" id="UP000824005">
    <property type="component" value="Unassembled WGS sequence"/>
</dbReference>
<keyword evidence="7 12" id="KW-0521">NADP</keyword>
<comment type="similarity">
    <text evidence="12">Belongs to the tetrahydrofolate dehydrogenase/cyclohydrolase family.</text>
</comment>
<organism evidence="15 16">
    <name type="scientific">Candidatus Agrococcus pullicola</name>
    <dbReference type="NCBI Taxonomy" id="2838429"/>
    <lineage>
        <taxon>Bacteria</taxon>
        <taxon>Bacillati</taxon>
        <taxon>Actinomycetota</taxon>
        <taxon>Actinomycetes</taxon>
        <taxon>Micrococcales</taxon>
        <taxon>Microbacteriaceae</taxon>
        <taxon>Agrococcus</taxon>
    </lineage>
</organism>
<sequence length="293" mass="30294">MTATILSGKAIAAEVKAELAERVKTLHARGAQPCLGTLQVGQDPASIAYVNGKHRDCEELGIASVRVDLPEDASEADVQAAIRDLNSAEDVTGFIIQLPLPEGHDEQAMLELVDPAKDADGLHPFNLGKLVLGISGDLETPLPATPHGVIQMAERSGIELAGKRVVVVGRGLTVGRPLGLLLTRRGVDATAVLAHSRTPELPSVVREADVVVAATGRPSLITPDMVKPGAAVFDVGITRGPVGPSGKAKLVGDVHPDVAEVAGHVSPVPGGVGLMTRAMLLENVVTAAERDSV</sequence>
<dbReference type="InterPro" id="IPR000672">
    <property type="entry name" value="THF_DH/CycHdrlase"/>
</dbReference>
<dbReference type="PANTHER" id="PTHR48099:SF5">
    <property type="entry name" value="C-1-TETRAHYDROFOLATE SYNTHASE, CYTOPLASMIC"/>
    <property type="match status" value="1"/>
</dbReference>
<evidence type="ECO:0000256" key="10">
    <source>
        <dbReference type="ARBA" id="ARBA00023167"/>
    </source>
</evidence>
<comment type="subunit">
    <text evidence="2 12">Homodimer.</text>
</comment>
<dbReference type="EC" id="1.5.1.5" evidence="12"/>
<dbReference type="PRINTS" id="PR00085">
    <property type="entry name" value="THFDHDRGNASE"/>
</dbReference>
<keyword evidence="8 12" id="KW-0560">Oxidoreductase</keyword>
<dbReference type="GO" id="GO:0005829">
    <property type="term" value="C:cytosol"/>
    <property type="evidence" value="ECO:0007669"/>
    <property type="project" value="TreeGrafter"/>
</dbReference>
<keyword evidence="11 12" id="KW-0511">Multifunctional enzyme</keyword>